<evidence type="ECO:0000313" key="2">
    <source>
        <dbReference type="WBParaSite" id="PS1159_v2.g14722.t1"/>
    </source>
</evidence>
<protein>
    <submittedName>
        <fullName evidence="2">Major facilitator superfamily (MFS) profile domain-containing protein</fullName>
    </submittedName>
</protein>
<name>A0AC35F7E3_9BILA</name>
<evidence type="ECO:0000313" key="1">
    <source>
        <dbReference type="Proteomes" id="UP000887580"/>
    </source>
</evidence>
<organism evidence="1 2">
    <name type="scientific">Panagrolaimus sp. PS1159</name>
    <dbReference type="NCBI Taxonomy" id="55785"/>
    <lineage>
        <taxon>Eukaryota</taxon>
        <taxon>Metazoa</taxon>
        <taxon>Ecdysozoa</taxon>
        <taxon>Nematoda</taxon>
        <taxon>Chromadorea</taxon>
        <taxon>Rhabditida</taxon>
        <taxon>Tylenchina</taxon>
        <taxon>Panagrolaimomorpha</taxon>
        <taxon>Panagrolaimoidea</taxon>
        <taxon>Panagrolaimidae</taxon>
        <taxon>Panagrolaimus</taxon>
    </lineage>
</organism>
<dbReference type="WBParaSite" id="PS1159_v2.g14722.t1">
    <property type="protein sequence ID" value="PS1159_v2.g14722.t1"/>
    <property type="gene ID" value="PS1159_v2.g14722"/>
</dbReference>
<accession>A0AC35F7E3</accession>
<proteinExistence type="predicted"/>
<reference evidence="2" key="1">
    <citation type="submission" date="2022-11" db="UniProtKB">
        <authorList>
            <consortium name="WormBaseParasite"/>
        </authorList>
    </citation>
    <scope>IDENTIFICATION</scope>
</reference>
<sequence>MQNYTVNPTLWPYIKFINPGITETANGAFQGASALGNAIASTVAGFLVNKYSTTKPHLIAAKVLTIIAAFFYFGIELNVNAAVVLIIIFQALCGIAGGFGSVYRTHMSMATAESERGKAFGLAMFATAIGSIIGPLSQMLFSLIHYPGLSLFFGIHFNMFTAPIFLTFITSIIGGLMLFFFFNGKLHVPTKEEKKKQIEEQEDIKLTNYQRLGSLTSDTSLDIVEEIVEKVKYDKIALKRVIAMPYSMAVFEWSSKDMILFQSILMAPMGLFSLGFSFVYIRFNLVKKIPERVALIFGLAVFFLFYFMSFPWWFISSTIPYAHEIGAPAYFSQNEAAAALSALNDTGELVGCNIAYSWCESTKRINFVLFAIFAILAIGLAMPISHINLDILYSKVLGPIKQGVWQGILQASGQVINIVGPILVTLIYTVSGPFWLWLFELIVTGICIIMLLVFYPRLISYSVRVEKELEKRKAKIAI</sequence>
<dbReference type="Proteomes" id="UP000887580">
    <property type="component" value="Unplaced"/>
</dbReference>